<dbReference type="InterPro" id="IPR036527">
    <property type="entry name" value="SCP2_sterol-bd_dom_sf"/>
</dbReference>
<evidence type="ECO:0000313" key="3">
    <source>
        <dbReference type="Proteomes" id="UP000032360"/>
    </source>
</evidence>
<dbReference type="Proteomes" id="UP000032360">
    <property type="component" value="Unassembled WGS sequence"/>
</dbReference>
<dbReference type="STRING" id="1280514.AXFE_17650"/>
<gene>
    <name evidence="2" type="ORF">AXFE_17650</name>
</gene>
<dbReference type="SUPFAM" id="SSF55718">
    <property type="entry name" value="SCP-like"/>
    <property type="match status" value="1"/>
</dbReference>
<dbReference type="EMBL" id="JXYS01000046">
    <property type="protein sequence ID" value="KJF17371.1"/>
    <property type="molecule type" value="Genomic_DNA"/>
</dbReference>
<reference evidence="2 3" key="1">
    <citation type="submission" date="2015-01" db="EMBL/GenBank/DDBJ databases">
        <title>Draft genome of the acidophilic iron oxidizer Acidithrix ferrooxidans strain Py-F3.</title>
        <authorList>
            <person name="Poehlein A."/>
            <person name="Eisen S."/>
            <person name="Schloemann M."/>
            <person name="Johnson B.D."/>
            <person name="Daniel R."/>
            <person name="Muehling M."/>
        </authorList>
    </citation>
    <scope>NUCLEOTIDE SEQUENCE [LARGE SCALE GENOMIC DNA]</scope>
    <source>
        <strain evidence="2 3">Py-F3</strain>
    </source>
</reference>
<dbReference type="InterPro" id="IPR029229">
    <property type="entry name" value="Alkyl_sulf_C"/>
</dbReference>
<protein>
    <recommendedName>
        <fullName evidence="1">Alkyl sulfatase C-terminal domain-containing protein</fullName>
    </recommendedName>
</protein>
<sequence>MAINWDFPDTGEKWVLWLENSALSYLGRHDLEATATIRLDRHVLEDLVLSQKLAMIDAIGSKQVTIDGDVGALIDFFSLLDNFEVDSNIALS</sequence>
<dbReference type="RefSeq" id="WP_052605456.1">
    <property type="nucleotide sequence ID" value="NZ_JXYS01000046.1"/>
</dbReference>
<dbReference type="Pfam" id="PF14864">
    <property type="entry name" value="Alkyl_sulf_C"/>
    <property type="match status" value="1"/>
</dbReference>
<accession>A0A0D8HJW8</accession>
<feature type="domain" description="Alkyl sulfatase C-terminal" evidence="1">
    <location>
        <begin position="2"/>
        <end position="89"/>
    </location>
</feature>
<dbReference type="AlphaFoldDB" id="A0A0D8HJW8"/>
<evidence type="ECO:0000313" key="2">
    <source>
        <dbReference type="EMBL" id="KJF17371.1"/>
    </source>
</evidence>
<evidence type="ECO:0000259" key="1">
    <source>
        <dbReference type="Pfam" id="PF14864"/>
    </source>
</evidence>
<organism evidence="2 3">
    <name type="scientific">Acidithrix ferrooxidans</name>
    <dbReference type="NCBI Taxonomy" id="1280514"/>
    <lineage>
        <taxon>Bacteria</taxon>
        <taxon>Bacillati</taxon>
        <taxon>Actinomycetota</taxon>
        <taxon>Acidimicrobiia</taxon>
        <taxon>Acidimicrobiales</taxon>
        <taxon>Acidimicrobiaceae</taxon>
        <taxon>Acidithrix</taxon>
    </lineage>
</organism>
<proteinExistence type="predicted"/>
<keyword evidence="3" id="KW-1185">Reference proteome</keyword>
<comment type="caution">
    <text evidence="2">The sequence shown here is derived from an EMBL/GenBank/DDBJ whole genome shotgun (WGS) entry which is preliminary data.</text>
</comment>
<dbReference type="Gene3D" id="3.30.1050.10">
    <property type="entry name" value="SCP2 sterol-binding domain"/>
    <property type="match status" value="1"/>
</dbReference>
<name>A0A0D8HJW8_9ACTN</name>